<evidence type="ECO:0000313" key="2">
    <source>
        <dbReference type="Proteomes" id="UP000528322"/>
    </source>
</evidence>
<dbReference type="Proteomes" id="UP000528322">
    <property type="component" value="Unassembled WGS sequence"/>
</dbReference>
<dbReference type="RefSeq" id="WP_183731075.1">
    <property type="nucleotide sequence ID" value="NZ_JACHID010000005.1"/>
</dbReference>
<organism evidence="1 2">
    <name type="scientific">Desulfurispira natronophila</name>
    <dbReference type="NCBI Taxonomy" id="682562"/>
    <lineage>
        <taxon>Bacteria</taxon>
        <taxon>Pseudomonadati</taxon>
        <taxon>Chrysiogenota</taxon>
        <taxon>Chrysiogenia</taxon>
        <taxon>Chrysiogenales</taxon>
        <taxon>Chrysiogenaceae</taxon>
        <taxon>Desulfurispira</taxon>
    </lineage>
</organism>
<gene>
    <name evidence="1" type="ORF">HNR37_001084</name>
</gene>
<sequence length="162" mass="17790">MTSRLTGTDAAIVATVTVLLLLCAGCARYAIPDSSAVQERCPQGIAVPALLNESRYHEQGPRIRDALIGELNRRPGLQYHGDSACELRCTLFDSSQQVTRRDAFGDSLSEDSQFRVYCELVKDGLIQIKSATVTFTDDTFVRVDARSRYENLAGSVVSNVTR</sequence>
<name>A0A7W7Y463_9BACT</name>
<evidence type="ECO:0000313" key="1">
    <source>
        <dbReference type="EMBL" id="MBB5021771.1"/>
    </source>
</evidence>
<keyword evidence="2" id="KW-1185">Reference proteome</keyword>
<comment type="caution">
    <text evidence="1">The sequence shown here is derived from an EMBL/GenBank/DDBJ whole genome shotgun (WGS) entry which is preliminary data.</text>
</comment>
<proteinExistence type="predicted"/>
<protein>
    <submittedName>
        <fullName evidence="1">Uncharacterized protein</fullName>
    </submittedName>
</protein>
<accession>A0A7W7Y463</accession>
<dbReference type="AlphaFoldDB" id="A0A7W7Y463"/>
<reference evidence="1 2" key="1">
    <citation type="submission" date="2020-08" db="EMBL/GenBank/DDBJ databases">
        <title>Genomic Encyclopedia of Type Strains, Phase IV (KMG-IV): sequencing the most valuable type-strain genomes for metagenomic binning, comparative biology and taxonomic classification.</title>
        <authorList>
            <person name="Goeker M."/>
        </authorList>
    </citation>
    <scope>NUCLEOTIDE SEQUENCE [LARGE SCALE GENOMIC DNA]</scope>
    <source>
        <strain evidence="1 2">DSM 22071</strain>
    </source>
</reference>
<dbReference type="EMBL" id="JACHID010000005">
    <property type="protein sequence ID" value="MBB5021771.1"/>
    <property type="molecule type" value="Genomic_DNA"/>
</dbReference>